<evidence type="ECO:0000313" key="1">
    <source>
        <dbReference type="EMBL" id="CAJ0592283.1"/>
    </source>
</evidence>
<evidence type="ECO:0000313" key="2">
    <source>
        <dbReference type="Proteomes" id="UP001176961"/>
    </source>
</evidence>
<sequence length="259" mass="27837">MNPLFVDSKLSQAQQLSSADLANQQAIQIDNPAKGQGQLAVGADANKVAAVTNALNQISSTAQNLSSNAASIYATNMQYETNKAAQGIQGRLVDSQIQAQRYNNLRALADTKKTLGDDKRADSLLPYQAEALDAQSKQQYAAADNSNINTEVIKQSFGALVAKPAAEVKEILSRIRVNLADSRNKEWDAGIKENYGFDPKSSSLLQAIATMAATNPTGASSCIDNIIQTIDNSGHKFFGEEEFEKMKQDIGNIINNPIS</sequence>
<protein>
    <submittedName>
        <fullName evidence="1">Uncharacterized protein</fullName>
    </submittedName>
</protein>
<organism evidence="1 2">
    <name type="scientific">Cylicocyclus nassatus</name>
    <name type="common">Nematode worm</name>
    <dbReference type="NCBI Taxonomy" id="53992"/>
    <lineage>
        <taxon>Eukaryota</taxon>
        <taxon>Metazoa</taxon>
        <taxon>Ecdysozoa</taxon>
        <taxon>Nematoda</taxon>
        <taxon>Chromadorea</taxon>
        <taxon>Rhabditida</taxon>
        <taxon>Rhabditina</taxon>
        <taxon>Rhabditomorpha</taxon>
        <taxon>Strongyloidea</taxon>
        <taxon>Strongylidae</taxon>
        <taxon>Cylicocyclus</taxon>
    </lineage>
</organism>
<dbReference type="AlphaFoldDB" id="A0AA36GJI1"/>
<dbReference type="Proteomes" id="UP001176961">
    <property type="component" value="Unassembled WGS sequence"/>
</dbReference>
<accession>A0AA36GJI1</accession>
<reference evidence="1" key="1">
    <citation type="submission" date="2023-07" db="EMBL/GenBank/DDBJ databases">
        <authorList>
            <consortium name="CYATHOMIX"/>
        </authorList>
    </citation>
    <scope>NUCLEOTIDE SEQUENCE</scope>
    <source>
        <strain evidence="1">N/A</strain>
    </source>
</reference>
<gene>
    <name evidence="1" type="ORF">CYNAS_LOCUS4266</name>
</gene>
<comment type="caution">
    <text evidence="1">The sequence shown here is derived from an EMBL/GenBank/DDBJ whole genome shotgun (WGS) entry which is preliminary data.</text>
</comment>
<feature type="non-terminal residue" evidence="1">
    <location>
        <position position="259"/>
    </location>
</feature>
<keyword evidence="2" id="KW-1185">Reference proteome</keyword>
<dbReference type="EMBL" id="CATQJL010000056">
    <property type="protein sequence ID" value="CAJ0592283.1"/>
    <property type="molecule type" value="Genomic_DNA"/>
</dbReference>
<proteinExistence type="predicted"/>
<name>A0AA36GJI1_CYLNA</name>